<evidence type="ECO:0000256" key="1">
    <source>
        <dbReference type="ARBA" id="ARBA00022737"/>
    </source>
</evidence>
<keyword evidence="1" id="KW-0677">Repeat</keyword>
<dbReference type="PANTHER" id="PTHR24171">
    <property type="entry name" value="ANKYRIN REPEAT DOMAIN-CONTAINING PROTEIN 39-RELATED"/>
    <property type="match status" value="1"/>
</dbReference>
<dbReference type="GO" id="GO:0004842">
    <property type="term" value="F:ubiquitin-protein transferase activity"/>
    <property type="evidence" value="ECO:0007669"/>
    <property type="project" value="TreeGrafter"/>
</dbReference>
<accession>A0A6V7FHM7</accession>
<dbReference type="EMBL" id="LR828254">
    <property type="protein sequence ID" value="CAD0363169.1"/>
    <property type="molecule type" value="Genomic_DNA"/>
</dbReference>
<protein>
    <submittedName>
        <fullName evidence="4">Uncharacterized protein</fullName>
    </submittedName>
</protein>
<dbReference type="PROSITE" id="PS50297">
    <property type="entry name" value="ANK_REP_REGION"/>
    <property type="match status" value="1"/>
</dbReference>
<dbReference type="Gene3D" id="1.25.40.20">
    <property type="entry name" value="Ankyrin repeat-containing domain"/>
    <property type="match status" value="1"/>
</dbReference>
<dbReference type="SMART" id="SM00248">
    <property type="entry name" value="ANK"/>
    <property type="match status" value="3"/>
</dbReference>
<dbReference type="GO" id="GO:0085020">
    <property type="term" value="P:protein K6-linked ubiquitination"/>
    <property type="evidence" value="ECO:0007669"/>
    <property type="project" value="TreeGrafter"/>
</dbReference>
<organism evidence="4">
    <name type="scientific">Xanthomonas hortorum pv. gardneri</name>
    <dbReference type="NCBI Taxonomy" id="2754056"/>
    <lineage>
        <taxon>Bacteria</taxon>
        <taxon>Pseudomonadati</taxon>
        <taxon>Pseudomonadota</taxon>
        <taxon>Gammaproteobacteria</taxon>
        <taxon>Lysobacterales</taxon>
        <taxon>Lysobacteraceae</taxon>
        <taxon>Xanthomonas</taxon>
    </lineage>
</organism>
<keyword evidence="2 3" id="KW-0040">ANK repeat</keyword>
<feature type="repeat" description="ANK" evidence="3">
    <location>
        <begin position="421"/>
        <end position="453"/>
    </location>
</feature>
<dbReference type="AlphaFoldDB" id="A0A6V7FHM7"/>
<evidence type="ECO:0000256" key="2">
    <source>
        <dbReference type="ARBA" id="ARBA00023043"/>
    </source>
</evidence>
<reference evidence="4" key="1">
    <citation type="submission" date="2020-07" db="EMBL/GenBank/DDBJ databases">
        <authorList>
            <person name="Pothier F. J."/>
        </authorList>
    </citation>
    <scope>NUCLEOTIDE SEQUENCE [LARGE SCALE GENOMIC DNA]</scope>
    <source>
        <plasmid evidence="4">CFBP8129_p211</plasmid>
    </source>
</reference>
<gene>
    <name evidence="4" type="ORF">CFBP8129_46960</name>
</gene>
<keyword evidence="4" id="KW-0614">Plasmid</keyword>
<dbReference type="SUPFAM" id="SSF48403">
    <property type="entry name" value="Ankyrin repeat"/>
    <property type="match status" value="1"/>
</dbReference>
<dbReference type="EMBL" id="LR828254">
    <property type="protein sequence ID" value="CAD0363172.1"/>
    <property type="molecule type" value="Genomic_DNA"/>
</dbReference>
<proteinExistence type="predicted"/>
<dbReference type="Pfam" id="PF12796">
    <property type="entry name" value="Ank_2"/>
    <property type="match status" value="1"/>
</dbReference>
<evidence type="ECO:0000256" key="3">
    <source>
        <dbReference type="PROSITE-ProRule" id="PRU00023"/>
    </source>
</evidence>
<dbReference type="PROSITE" id="PS50088">
    <property type="entry name" value="ANK_REPEAT"/>
    <property type="match status" value="1"/>
</dbReference>
<name>A0A6V7FHM7_9XANT</name>
<dbReference type="InterPro" id="IPR002110">
    <property type="entry name" value="Ankyrin_rpt"/>
</dbReference>
<evidence type="ECO:0000313" key="4">
    <source>
        <dbReference type="EMBL" id="CAD0363172.1"/>
    </source>
</evidence>
<sequence>MPLNGSLETLTNMRGLRDVVRFLSDINSPIRRAMSQMPGDAGQMFAVQGAAMAKAMAEFTPDLLRRGTVNVLVVTEGGTELLDGGRWLQTASLLTGVDLNISAIVTDGTMDLAQPTYATEHLTALKGATFHRYGPEGILPSGERPDLIVIPTPSFPDDVEQPQQWAWLSDMMAEGIPVVGWTYDELERDVAQAFVQAAGFAGMKLASSALFFEERPHPAIINQHGKFLFQLCPLQDEVLEVDEGTLRALAMLGRKFSAAMHRGTATPWGGAIFKSAKIEILVDMSGHGVGLEDGAIYDVLVGRRGGPIVIKSERVAYEWTPLAADELKAFSRLKRVLIAEDACAQRLFEGMEDLLEPEGMADALGFLGIPPDDAQALSAMLCSDGGVKGGMPMFVAASKNDGAAIIALAGNGVDPNEYDSSGWTALHQAVADESLEAIEALLRVGADVEGRHHISGMTALDIAMQRECSNAALMLLKAGASLDNQAMMGQVARTLLDAGVGSAKLQAWYRSRPKD</sequence>
<geneLocation type="plasmid" evidence="4">
    <name>CFBP8129_p211</name>
</geneLocation>
<dbReference type="InterPro" id="IPR036770">
    <property type="entry name" value="Ankyrin_rpt-contain_sf"/>
</dbReference>
<dbReference type="PANTHER" id="PTHR24171:SF8">
    <property type="entry name" value="BRCA1-ASSOCIATED RING DOMAIN PROTEIN 1"/>
    <property type="match status" value="1"/>
</dbReference>